<feature type="chain" id="PRO_5028430002" evidence="1">
    <location>
        <begin position="36"/>
        <end position="129"/>
    </location>
</feature>
<accession>A0A6P4Y366</accession>
<feature type="signal peptide" evidence="1">
    <location>
        <begin position="1"/>
        <end position="35"/>
    </location>
</feature>
<evidence type="ECO:0000256" key="1">
    <source>
        <dbReference type="SAM" id="SignalP"/>
    </source>
</evidence>
<name>A0A6P4Y366_BRABE</name>
<keyword evidence="2" id="KW-1185">Reference proteome</keyword>
<dbReference type="AlphaFoldDB" id="A0A6P4Y366"/>
<gene>
    <name evidence="3" type="primary">LOC109464373</name>
</gene>
<evidence type="ECO:0000313" key="3">
    <source>
        <dbReference type="RefSeq" id="XP_019616879.1"/>
    </source>
</evidence>
<evidence type="ECO:0000313" key="2">
    <source>
        <dbReference type="Proteomes" id="UP000515135"/>
    </source>
</evidence>
<reference evidence="3" key="1">
    <citation type="submission" date="2025-08" db="UniProtKB">
        <authorList>
            <consortium name="RefSeq"/>
        </authorList>
    </citation>
    <scope>IDENTIFICATION</scope>
    <source>
        <tissue evidence="3">Gonad</tissue>
    </source>
</reference>
<organism evidence="2 3">
    <name type="scientific">Branchiostoma belcheri</name>
    <name type="common">Amphioxus</name>
    <dbReference type="NCBI Taxonomy" id="7741"/>
    <lineage>
        <taxon>Eukaryota</taxon>
        <taxon>Metazoa</taxon>
        <taxon>Chordata</taxon>
        <taxon>Cephalochordata</taxon>
        <taxon>Leptocardii</taxon>
        <taxon>Amphioxiformes</taxon>
        <taxon>Branchiostomatidae</taxon>
        <taxon>Branchiostoma</taxon>
    </lineage>
</organism>
<dbReference type="GeneID" id="109464373"/>
<proteinExistence type="predicted"/>
<dbReference type="Proteomes" id="UP000515135">
    <property type="component" value="Unplaced"/>
</dbReference>
<dbReference type="RefSeq" id="XP_019616879.1">
    <property type="nucleotide sequence ID" value="XM_019761320.1"/>
</dbReference>
<dbReference type="KEGG" id="bbel:109464373"/>
<sequence>MMDAAFYNFLPTLSTKLYVMKTVAVVLLLLHGTTASPVPAAVQALTNAQTQTRRLYEKVSTAFDAFIQEEFNGDSVYCAEQIFILEELDNIRMTTAEWRQLEVCTRSTTSLETHTHFRVAVQLSKSKVL</sequence>
<protein>
    <submittedName>
        <fullName evidence="3">Uncharacterized protein LOC109464373</fullName>
    </submittedName>
</protein>
<keyword evidence="1" id="KW-0732">Signal</keyword>